<gene>
    <name evidence="1" type="ORF">LCGC14_2586740</name>
</gene>
<evidence type="ECO:0000313" key="1">
    <source>
        <dbReference type="EMBL" id="KKL07364.1"/>
    </source>
</evidence>
<dbReference type="EMBL" id="LAZR01043321">
    <property type="protein sequence ID" value="KKL07364.1"/>
    <property type="molecule type" value="Genomic_DNA"/>
</dbReference>
<comment type="caution">
    <text evidence="1">The sequence shown here is derived from an EMBL/GenBank/DDBJ whole genome shotgun (WGS) entry which is preliminary data.</text>
</comment>
<protein>
    <submittedName>
        <fullName evidence="1">Uncharacterized protein</fullName>
    </submittedName>
</protein>
<organism evidence="1">
    <name type="scientific">marine sediment metagenome</name>
    <dbReference type="NCBI Taxonomy" id="412755"/>
    <lineage>
        <taxon>unclassified sequences</taxon>
        <taxon>metagenomes</taxon>
        <taxon>ecological metagenomes</taxon>
    </lineage>
</organism>
<sequence>SRDLINSGWYLPQEHAENTEILNAEYEYDVPAQFVFVKELRIGDTPISSASTLDTGTTLGAAITSTTAVTHTVSDSSIWAINDILQIDIEIFLVTAIPSSTTITTTGGRGYFSTTAATHDNASSILRPLAGVTFEEVIPRPYWRMKLQTGGANTTTAALGSRPQFVFNSDFFSYTAGTPLQVVGQQEPNVYTAGSNTLDSHVESFLSQRATAYAARFLYAQGDHPHLNQISREAWGASEEFLRKHPQRFRVLPHSTRVPGR</sequence>
<name>A0A0F9ACR6_9ZZZZ</name>
<dbReference type="AlphaFoldDB" id="A0A0F9ACR6"/>
<accession>A0A0F9ACR6</accession>
<reference evidence="1" key="1">
    <citation type="journal article" date="2015" name="Nature">
        <title>Complex archaea that bridge the gap between prokaryotes and eukaryotes.</title>
        <authorList>
            <person name="Spang A."/>
            <person name="Saw J.H."/>
            <person name="Jorgensen S.L."/>
            <person name="Zaremba-Niedzwiedzka K."/>
            <person name="Martijn J."/>
            <person name="Lind A.E."/>
            <person name="van Eijk R."/>
            <person name="Schleper C."/>
            <person name="Guy L."/>
            <person name="Ettema T.J."/>
        </authorList>
    </citation>
    <scope>NUCLEOTIDE SEQUENCE</scope>
</reference>
<feature type="non-terminal residue" evidence="1">
    <location>
        <position position="1"/>
    </location>
</feature>
<proteinExistence type="predicted"/>